<feature type="transmembrane region" description="Helical" evidence="6">
    <location>
        <begin position="152"/>
        <end position="174"/>
    </location>
</feature>
<protein>
    <submittedName>
        <fullName evidence="8">ABC transporter permease</fullName>
    </submittedName>
</protein>
<evidence type="ECO:0000256" key="1">
    <source>
        <dbReference type="ARBA" id="ARBA00004651"/>
    </source>
</evidence>
<dbReference type="InterPro" id="IPR000515">
    <property type="entry name" value="MetI-like"/>
</dbReference>
<dbReference type="SUPFAM" id="SSF161098">
    <property type="entry name" value="MetI-like"/>
    <property type="match status" value="1"/>
</dbReference>
<feature type="domain" description="ABC transmembrane type-1" evidence="7">
    <location>
        <begin position="194"/>
        <end position="389"/>
    </location>
</feature>
<dbReference type="PROSITE" id="PS50928">
    <property type="entry name" value="ABC_TM1"/>
    <property type="match status" value="1"/>
</dbReference>
<feature type="transmembrane region" description="Helical" evidence="6">
    <location>
        <begin position="343"/>
        <end position="363"/>
    </location>
</feature>
<feature type="transmembrane region" description="Helical" evidence="6">
    <location>
        <begin position="275"/>
        <end position="296"/>
    </location>
</feature>
<feature type="transmembrane region" description="Helical" evidence="6">
    <location>
        <begin position="370"/>
        <end position="393"/>
    </location>
</feature>
<comment type="subcellular location">
    <subcellularLocation>
        <location evidence="1 6">Cell membrane</location>
        <topology evidence="1 6">Multi-pass membrane protein</topology>
    </subcellularLocation>
</comment>
<evidence type="ECO:0000256" key="4">
    <source>
        <dbReference type="ARBA" id="ARBA00022989"/>
    </source>
</evidence>
<organism evidence="8 9">
    <name type="scientific">Pararhizobium mangrovi</name>
    <dbReference type="NCBI Taxonomy" id="2590452"/>
    <lineage>
        <taxon>Bacteria</taxon>
        <taxon>Pseudomonadati</taxon>
        <taxon>Pseudomonadota</taxon>
        <taxon>Alphaproteobacteria</taxon>
        <taxon>Hyphomicrobiales</taxon>
        <taxon>Rhizobiaceae</taxon>
        <taxon>Rhizobium/Agrobacterium group</taxon>
        <taxon>Pararhizobium</taxon>
    </lineage>
</organism>
<evidence type="ECO:0000256" key="5">
    <source>
        <dbReference type="ARBA" id="ARBA00023136"/>
    </source>
</evidence>
<gene>
    <name evidence="8" type="ORF">FJU11_04595</name>
</gene>
<dbReference type="GO" id="GO:0055085">
    <property type="term" value="P:transmembrane transport"/>
    <property type="evidence" value="ECO:0007669"/>
    <property type="project" value="InterPro"/>
</dbReference>
<dbReference type="PANTHER" id="PTHR30177">
    <property type="entry name" value="GLYCINE BETAINE/L-PROLINE TRANSPORT SYSTEM PERMEASE PROTEIN PROW"/>
    <property type="match status" value="1"/>
</dbReference>
<dbReference type="Gene3D" id="1.10.3720.10">
    <property type="entry name" value="MetI-like"/>
    <property type="match status" value="1"/>
</dbReference>
<comment type="caution">
    <text evidence="8">The sequence shown here is derived from an EMBL/GenBank/DDBJ whole genome shotgun (WGS) entry which is preliminary data.</text>
</comment>
<dbReference type="InterPro" id="IPR035906">
    <property type="entry name" value="MetI-like_sf"/>
</dbReference>
<dbReference type="GO" id="GO:0031460">
    <property type="term" value="P:glycine betaine transport"/>
    <property type="evidence" value="ECO:0007669"/>
    <property type="project" value="TreeGrafter"/>
</dbReference>
<evidence type="ECO:0000313" key="9">
    <source>
        <dbReference type="Proteomes" id="UP000320314"/>
    </source>
</evidence>
<accession>A0A506UB06</accession>
<feature type="transmembrane region" description="Helical" evidence="6">
    <location>
        <begin position="194"/>
        <end position="218"/>
    </location>
</feature>
<dbReference type="OrthoDB" id="9801163at2"/>
<keyword evidence="4 6" id="KW-1133">Transmembrane helix</keyword>
<reference evidence="8 9" key="1">
    <citation type="submission" date="2019-06" db="EMBL/GenBank/DDBJ databases">
        <authorList>
            <person name="Li M."/>
        </authorList>
    </citation>
    <scope>NUCLEOTIDE SEQUENCE [LARGE SCALE GENOMIC DNA]</scope>
    <source>
        <strain evidence="8 9">BGMRC6574</strain>
    </source>
</reference>
<keyword evidence="9" id="KW-1185">Reference proteome</keyword>
<keyword evidence="3 6" id="KW-0812">Transmembrane</keyword>
<dbReference type="GO" id="GO:0005886">
    <property type="term" value="C:plasma membrane"/>
    <property type="evidence" value="ECO:0007669"/>
    <property type="project" value="UniProtKB-SubCell"/>
</dbReference>
<dbReference type="RefSeq" id="WP_141165847.1">
    <property type="nucleotide sequence ID" value="NZ_VHLH01000005.1"/>
</dbReference>
<name>A0A506UB06_9HYPH</name>
<dbReference type="Pfam" id="PF00528">
    <property type="entry name" value="BPD_transp_1"/>
    <property type="match status" value="1"/>
</dbReference>
<sequence>MATIDADAGPQVTARQSWFASRVDKLGVVVALLAAIGALVGPFVTFRENRIVLGEARSIATALPVWAAVLLFVVVALAALVALLRTHAMLRLAASLAAVLALALLVGYAAAYLTPEGNSYARISPAWGFWLLVFDFAILTADSLTRLRLPPLARIGVLVLSACALALVIASGSWDQLSIMKEYAGRADTFWQQAGQHVLLAFGSLAAAVVAGVPLGILCHRVPPVRASVLNVLNILQTIPSIALFGILIAPLGWVAANVPGAAAIGVSGIGTAPAFVALFAYSLLPVVANTVVGLAGVPRAANDAARGMGMTDGQRLMRVEFPLAFPVILTGIRIVLVQNIGLATIAALIGGGGFGVFVFQGIGQTAMDLVLLGAVPTVALAFAAAIVLDALIELSNRTGREGASA</sequence>
<dbReference type="PANTHER" id="PTHR30177:SF30">
    <property type="entry name" value="GLYCINE BETAINE UPTAKE SYSTEM PERMEASE PROTEIN YEHY"/>
    <property type="match status" value="1"/>
</dbReference>
<evidence type="ECO:0000256" key="6">
    <source>
        <dbReference type="RuleBase" id="RU363032"/>
    </source>
</evidence>
<evidence type="ECO:0000256" key="3">
    <source>
        <dbReference type="ARBA" id="ARBA00022692"/>
    </source>
</evidence>
<dbReference type="CDD" id="cd06261">
    <property type="entry name" value="TM_PBP2"/>
    <property type="match status" value="1"/>
</dbReference>
<dbReference type="InterPro" id="IPR051204">
    <property type="entry name" value="ABC_transp_perm/SBD"/>
</dbReference>
<feature type="transmembrane region" description="Helical" evidence="6">
    <location>
        <begin position="96"/>
        <end position="115"/>
    </location>
</feature>
<evidence type="ECO:0000313" key="8">
    <source>
        <dbReference type="EMBL" id="TPW30708.1"/>
    </source>
</evidence>
<feature type="transmembrane region" description="Helical" evidence="6">
    <location>
        <begin position="230"/>
        <end position="255"/>
    </location>
</feature>
<comment type="similarity">
    <text evidence="6">Belongs to the binding-protein-dependent transport system permease family.</text>
</comment>
<proteinExistence type="inferred from homology"/>
<dbReference type="Proteomes" id="UP000320314">
    <property type="component" value="Unassembled WGS sequence"/>
</dbReference>
<dbReference type="EMBL" id="VHLH01000005">
    <property type="protein sequence ID" value="TPW30708.1"/>
    <property type="molecule type" value="Genomic_DNA"/>
</dbReference>
<keyword evidence="5 6" id="KW-0472">Membrane</keyword>
<feature type="transmembrane region" description="Helical" evidence="6">
    <location>
        <begin position="317"/>
        <end position="337"/>
    </location>
</feature>
<evidence type="ECO:0000259" key="7">
    <source>
        <dbReference type="PROSITE" id="PS50928"/>
    </source>
</evidence>
<feature type="transmembrane region" description="Helical" evidence="6">
    <location>
        <begin position="26"/>
        <end position="45"/>
    </location>
</feature>
<feature type="transmembrane region" description="Helical" evidence="6">
    <location>
        <begin position="127"/>
        <end position="145"/>
    </location>
</feature>
<feature type="transmembrane region" description="Helical" evidence="6">
    <location>
        <begin position="65"/>
        <end position="84"/>
    </location>
</feature>
<keyword evidence="2 6" id="KW-0813">Transport</keyword>
<evidence type="ECO:0000256" key="2">
    <source>
        <dbReference type="ARBA" id="ARBA00022448"/>
    </source>
</evidence>
<dbReference type="AlphaFoldDB" id="A0A506UB06"/>